<dbReference type="EMBL" id="CAJVQB010148020">
    <property type="protein sequence ID" value="CAG8855314.1"/>
    <property type="molecule type" value="Genomic_DNA"/>
</dbReference>
<feature type="compositionally biased region" description="Acidic residues" evidence="1">
    <location>
        <begin position="1"/>
        <end position="18"/>
    </location>
</feature>
<sequence>IGVEIDEYYPDKDEEDNMNDNAELNKASDDDNETMVDEKIYEIDKARTKKNEKIKEGISTKDSVDGTHDEEDNLKLVEMEKAMATEPVEDALGNEALDETDCET</sequence>
<keyword evidence="3" id="KW-1185">Reference proteome</keyword>
<comment type="caution">
    <text evidence="2">The sequence shown here is derived from an EMBL/GenBank/DDBJ whole genome shotgun (WGS) entry which is preliminary data.</text>
</comment>
<accession>A0ABN7XN13</accession>
<feature type="non-terminal residue" evidence="2">
    <location>
        <position position="1"/>
    </location>
</feature>
<evidence type="ECO:0000313" key="3">
    <source>
        <dbReference type="Proteomes" id="UP000789901"/>
    </source>
</evidence>
<feature type="non-terminal residue" evidence="2">
    <location>
        <position position="104"/>
    </location>
</feature>
<evidence type="ECO:0000256" key="1">
    <source>
        <dbReference type="SAM" id="MobiDB-lite"/>
    </source>
</evidence>
<name>A0ABN7XN13_GIGMA</name>
<gene>
    <name evidence="2" type="ORF">GMARGA_LOCUS44135</name>
</gene>
<reference evidence="2 3" key="1">
    <citation type="submission" date="2021-06" db="EMBL/GenBank/DDBJ databases">
        <authorList>
            <person name="Kallberg Y."/>
            <person name="Tangrot J."/>
            <person name="Rosling A."/>
        </authorList>
    </citation>
    <scope>NUCLEOTIDE SEQUENCE [LARGE SCALE GENOMIC DNA]</scope>
    <source>
        <strain evidence="2 3">120-4 pot B 10/14</strain>
    </source>
</reference>
<organism evidence="2 3">
    <name type="scientific">Gigaspora margarita</name>
    <dbReference type="NCBI Taxonomy" id="4874"/>
    <lineage>
        <taxon>Eukaryota</taxon>
        <taxon>Fungi</taxon>
        <taxon>Fungi incertae sedis</taxon>
        <taxon>Mucoromycota</taxon>
        <taxon>Glomeromycotina</taxon>
        <taxon>Glomeromycetes</taxon>
        <taxon>Diversisporales</taxon>
        <taxon>Gigasporaceae</taxon>
        <taxon>Gigaspora</taxon>
    </lineage>
</organism>
<feature type="region of interest" description="Disordered" evidence="1">
    <location>
        <begin position="1"/>
        <end position="36"/>
    </location>
</feature>
<feature type="region of interest" description="Disordered" evidence="1">
    <location>
        <begin position="85"/>
        <end position="104"/>
    </location>
</feature>
<protein>
    <submittedName>
        <fullName evidence="2">1415_t:CDS:1</fullName>
    </submittedName>
</protein>
<dbReference type="Proteomes" id="UP000789901">
    <property type="component" value="Unassembled WGS sequence"/>
</dbReference>
<proteinExistence type="predicted"/>
<evidence type="ECO:0000313" key="2">
    <source>
        <dbReference type="EMBL" id="CAG8855314.1"/>
    </source>
</evidence>